<proteinExistence type="predicted"/>
<keyword evidence="2" id="KW-1185">Reference proteome</keyword>
<reference evidence="1 2" key="1">
    <citation type="submission" date="2021-06" db="EMBL/GenBank/DDBJ databases">
        <title>Caerostris darwini draft genome.</title>
        <authorList>
            <person name="Kono N."/>
            <person name="Arakawa K."/>
        </authorList>
    </citation>
    <scope>NUCLEOTIDE SEQUENCE [LARGE SCALE GENOMIC DNA]</scope>
</reference>
<dbReference type="EMBL" id="BPLQ01008329">
    <property type="protein sequence ID" value="GIY36579.1"/>
    <property type="molecule type" value="Genomic_DNA"/>
</dbReference>
<name>A0AAV4SUA3_9ARAC</name>
<gene>
    <name evidence="1" type="ORF">CDAR_111001</name>
</gene>
<evidence type="ECO:0000313" key="2">
    <source>
        <dbReference type="Proteomes" id="UP001054837"/>
    </source>
</evidence>
<organism evidence="1 2">
    <name type="scientific">Caerostris darwini</name>
    <dbReference type="NCBI Taxonomy" id="1538125"/>
    <lineage>
        <taxon>Eukaryota</taxon>
        <taxon>Metazoa</taxon>
        <taxon>Ecdysozoa</taxon>
        <taxon>Arthropoda</taxon>
        <taxon>Chelicerata</taxon>
        <taxon>Arachnida</taxon>
        <taxon>Araneae</taxon>
        <taxon>Araneomorphae</taxon>
        <taxon>Entelegynae</taxon>
        <taxon>Araneoidea</taxon>
        <taxon>Araneidae</taxon>
        <taxon>Caerostris</taxon>
    </lineage>
</organism>
<sequence length="117" mass="13509">MISYRRRSTAMDAQYIYPTISPAALDNKTWPEAGTALTTNRRYPRSKCPYLLRSTAMDAQYIYPTISPAALDNKTWPEAGTALTTNRRYPRSKCPYLLRFFSSFLLWFLPNPKETLS</sequence>
<protein>
    <submittedName>
        <fullName evidence="1">Uncharacterized protein</fullName>
    </submittedName>
</protein>
<dbReference type="AlphaFoldDB" id="A0AAV4SUA3"/>
<comment type="caution">
    <text evidence="1">The sequence shown here is derived from an EMBL/GenBank/DDBJ whole genome shotgun (WGS) entry which is preliminary data.</text>
</comment>
<accession>A0AAV4SUA3</accession>
<evidence type="ECO:0000313" key="1">
    <source>
        <dbReference type="EMBL" id="GIY36579.1"/>
    </source>
</evidence>
<dbReference type="Proteomes" id="UP001054837">
    <property type="component" value="Unassembled WGS sequence"/>
</dbReference>